<name>A0ABP6SZA0_9ACTN</name>
<organism evidence="3 4">
    <name type="scientific">Cryptosporangium minutisporangium</name>
    <dbReference type="NCBI Taxonomy" id="113569"/>
    <lineage>
        <taxon>Bacteria</taxon>
        <taxon>Bacillati</taxon>
        <taxon>Actinomycetota</taxon>
        <taxon>Actinomycetes</taxon>
        <taxon>Cryptosporangiales</taxon>
        <taxon>Cryptosporangiaceae</taxon>
        <taxon>Cryptosporangium</taxon>
    </lineage>
</organism>
<dbReference type="Gene3D" id="3.40.50.1820">
    <property type="entry name" value="alpha/beta hydrolase"/>
    <property type="match status" value="1"/>
</dbReference>
<dbReference type="PRINTS" id="PR00412">
    <property type="entry name" value="EPOXHYDRLASE"/>
</dbReference>
<dbReference type="PANTHER" id="PTHR43329">
    <property type="entry name" value="EPOXIDE HYDROLASE"/>
    <property type="match status" value="1"/>
</dbReference>
<dbReference type="Pfam" id="PF00561">
    <property type="entry name" value="Abhydrolase_1"/>
    <property type="match status" value="1"/>
</dbReference>
<proteinExistence type="predicted"/>
<evidence type="ECO:0000256" key="1">
    <source>
        <dbReference type="ARBA" id="ARBA00022801"/>
    </source>
</evidence>
<dbReference type="GO" id="GO:0016787">
    <property type="term" value="F:hydrolase activity"/>
    <property type="evidence" value="ECO:0007669"/>
    <property type="project" value="UniProtKB-KW"/>
</dbReference>
<dbReference type="InterPro" id="IPR000639">
    <property type="entry name" value="Epox_hydrolase-like"/>
</dbReference>
<dbReference type="EMBL" id="BAAAYN010000024">
    <property type="protein sequence ID" value="GAA3389232.1"/>
    <property type="molecule type" value="Genomic_DNA"/>
</dbReference>
<dbReference type="InterPro" id="IPR000073">
    <property type="entry name" value="AB_hydrolase_1"/>
</dbReference>
<gene>
    <name evidence="3" type="ORF">GCM10020369_38560</name>
</gene>
<reference evidence="4" key="1">
    <citation type="journal article" date="2019" name="Int. J. Syst. Evol. Microbiol.">
        <title>The Global Catalogue of Microorganisms (GCM) 10K type strain sequencing project: providing services to taxonomists for standard genome sequencing and annotation.</title>
        <authorList>
            <consortium name="The Broad Institute Genomics Platform"/>
            <consortium name="The Broad Institute Genome Sequencing Center for Infectious Disease"/>
            <person name="Wu L."/>
            <person name="Ma J."/>
        </authorList>
    </citation>
    <scope>NUCLEOTIDE SEQUENCE [LARGE SCALE GENOMIC DNA]</scope>
    <source>
        <strain evidence="4">JCM 9458</strain>
    </source>
</reference>
<dbReference type="InterPro" id="IPR029058">
    <property type="entry name" value="AB_hydrolase_fold"/>
</dbReference>
<comment type="caution">
    <text evidence="3">The sequence shown here is derived from an EMBL/GenBank/DDBJ whole genome shotgun (WGS) entry which is preliminary data.</text>
</comment>
<sequence length="292" mass="31624">MTPTAPREHSVQLPTHDVGVLEWGPPGGELLVALHGFPDTAWTWRTVGPLLGEAGYRVAAPFLRGYAPSGLPADHDYSVSALAADAVALHERLGGDATTALVGHDWGAITANTLAGDPASPYSRVASLAVPPLAWMNPTSKTLGPWLGAALRQPLHSWYIAYNQIPGLAERNFEWLVRRLWTLWSPGYDAGDDVAHVARAVPDRAHAEAVISYYRAMASRRSRVALVEPRVPLLYLHGDRDGALDPRFLSVIRPRITPPSRAELLTGAGHFLHLEQPDAVAKHLADFLHATA</sequence>
<accession>A0ABP6SZA0</accession>
<dbReference type="Proteomes" id="UP001501676">
    <property type="component" value="Unassembled WGS sequence"/>
</dbReference>
<evidence type="ECO:0000259" key="2">
    <source>
        <dbReference type="Pfam" id="PF00561"/>
    </source>
</evidence>
<protein>
    <submittedName>
        <fullName evidence="3">Alpha/beta fold hydrolase</fullName>
    </submittedName>
</protein>
<dbReference type="SUPFAM" id="SSF53474">
    <property type="entry name" value="alpha/beta-Hydrolases"/>
    <property type="match status" value="1"/>
</dbReference>
<feature type="domain" description="AB hydrolase-1" evidence="2">
    <location>
        <begin position="30"/>
        <end position="276"/>
    </location>
</feature>
<dbReference type="RefSeq" id="WP_345729537.1">
    <property type="nucleotide sequence ID" value="NZ_BAAAYN010000024.1"/>
</dbReference>
<keyword evidence="1 3" id="KW-0378">Hydrolase</keyword>
<evidence type="ECO:0000313" key="4">
    <source>
        <dbReference type="Proteomes" id="UP001501676"/>
    </source>
</evidence>
<keyword evidence="4" id="KW-1185">Reference proteome</keyword>
<evidence type="ECO:0000313" key="3">
    <source>
        <dbReference type="EMBL" id="GAA3389232.1"/>
    </source>
</evidence>